<dbReference type="NCBIfam" id="NF043067">
    <property type="entry name" value="AAC_6p_group_E"/>
    <property type="match status" value="1"/>
</dbReference>
<dbReference type="Gene3D" id="3.40.630.30">
    <property type="match status" value="1"/>
</dbReference>
<dbReference type="GO" id="GO:0047663">
    <property type="term" value="F:aminoglycoside 6'-N-acetyltransferase activity"/>
    <property type="evidence" value="ECO:0007669"/>
    <property type="project" value="UniProtKB-EC"/>
</dbReference>
<evidence type="ECO:0000256" key="5">
    <source>
        <dbReference type="ARBA" id="ARBA00023251"/>
    </source>
</evidence>
<dbReference type="PROSITE" id="PS51186">
    <property type="entry name" value="GNAT"/>
    <property type="match status" value="1"/>
</dbReference>
<dbReference type="Pfam" id="PF00583">
    <property type="entry name" value="Acetyltransf_1"/>
    <property type="match status" value="1"/>
</dbReference>
<evidence type="ECO:0000256" key="1">
    <source>
        <dbReference type="ARBA" id="ARBA00011738"/>
    </source>
</evidence>
<evidence type="ECO:0000313" key="11">
    <source>
        <dbReference type="Proteomes" id="UP001597227"/>
    </source>
</evidence>
<dbReference type="SUPFAM" id="SSF55729">
    <property type="entry name" value="Acyl-CoA N-acyltransferases (Nat)"/>
    <property type="match status" value="1"/>
</dbReference>
<evidence type="ECO:0000256" key="8">
    <source>
        <dbReference type="ARBA" id="ARBA00048923"/>
    </source>
</evidence>
<evidence type="ECO:0000256" key="6">
    <source>
        <dbReference type="ARBA" id="ARBA00023315"/>
    </source>
</evidence>
<comment type="subunit">
    <text evidence="1">Homodimer.</text>
</comment>
<keyword evidence="11" id="KW-1185">Reference proteome</keyword>
<evidence type="ECO:0000313" key="10">
    <source>
        <dbReference type="EMBL" id="MFD1780641.1"/>
    </source>
</evidence>
<name>A0ABW4MSP7_9BACI</name>
<dbReference type="InterPro" id="IPR016181">
    <property type="entry name" value="Acyl_CoA_acyltransferase"/>
</dbReference>
<comment type="caution">
    <text evidence="10">The sequence shown here is derived from an EMBL/GenBank/DDBJ whole genome shotgun (WGS) entry which is preliminary data.</text>
</comment>
<accession>A0ABW4MSP7</accession>
<evidence type="ECO:0000256" key="2">
    <source>
        <dbReference type="ARBA" id="ARBA00012888"/>
    </source>
</evidence>
<dbReference type="CDD" id="cd04301">
    <property type="entry name" value="NAT_SF"/>
    <property type="match status" value="1"/>
</dbReference>
<dbReference type="EMBL" id="JBHUEK010000026">
    <property type="protein sequence ID" value="MFD1780641.1"/>
    <property type="molecule type" value="Genomic_DNA"/>
</dbReference>
<keyword evidence="4 10" id="KW-0808">Transferase</keyword>
<proteinExistence type="predicted"/>
<evidence type="ECO:0000259" key="9">
    <source>
        <dbReference type="PROSITE" id="PS51186"/>
    </source>
</evidence>
<dbReference type="PIRSF" id="PIRSF000452">
    <property type="entry name" value="6-N-acetyltransf"/>
    <property type="match status" value="1"/>
</dbReference>
<comment type="catalytic activity">
    <reaction evidence="8">
        <text>kanamycin B + acetyl-CoA = N(6')-acetylkanamycin B + CoA + H(+)</text>
        <dbReference type="Rhea" id="RHEA:16449"/>
        <dbReference type="ChEBI" id="CHEBI:15378"/>
        <dbReference type="ChEBI" id="CHEBI:57287"/>
        <dbReference type="ChEBI" id="CHEBI:57288"/>
        <dbReference type="ChEBI" id="CHEBI:58390"/>
        <dbReference type="ChEBI" id="CHEBI:58549"/>
        <dbReference type="EC" id="2.3.1.82"/>
    </reaction>
</comment>
<dbReference type="PANTHER" id="PTHR43420:SF51">
    <property type="entry name" value="PEPTIDYL-LYSINE N-ACETYLTRANSFERASE YIAC"/>
    <property type="match status" value="1"/>
</dbReference>
<protein>
    <recommendedName>
        <fullName evidence="3">Aminoglycoside N(6')-acetyltransferase type 1</fullName>
        <ecNumber evidence="2">2.3.1.82</ecNumber>
    </recommendedName>
    <alternativeName>
        <fullName evidence="7">Aminoglycoside resistance protein</fullName>
    </alternativeName>
</protein>
<keyword evidence="5" id="KW-0046">Antibiotic resistance</keyword>
<dbReference type="Proteomes" id="UP001597227">
    <property type="component" value="Unassembled WGS sequence"/>
</dbReference>
<sequence>MEIVKATDNDVKAITKLALLLWPDIVENELTSEFSELILDQKAIIFLAKAENVAIGFAQCQLRIDYVEGTESSPVGYLEGIFVKEQYRRIGVAKQLLSACEKWAKSKGCKEFASDVELENNVSLNFHLRNGFQEANRIICLTKKL</sequence>
<keyword evidence="6 10" id="KW-0012">Acyltransferase</keyword>
<dbReference type="PANTHER" id="PTHR43420">
    <property type="entry name" value="ACETYLTRANSFERASE"/>
    <property type="match status" value="1"/>
</dbReference>
<dbReference type="InterPro" id="IPR050680">
    <property type="entry name" value="YpeA/RimI_acetyltransf"/>
</dbReference>
<dbReference type="EC" id="2.3.1.82" evidence="2"/>
<evidence type="ECO:0000256" key="7">
    <source>
        <dbReference type="ARBA" id="ARBA00029660"/>
    </source>
</evidence>
<dbReference type="RefSeq" id="WP_388040402.1">
    <property type="nucleotide sequence ID" value="NZ_JBHUEK010000026.1"/>
</dbReference>
<feature type="domain" description="N-acetyltransferase" evidence="9">
    <location>
        <begin position="1"/>
        <end position="145"/>
    </location>
</feature>
<organism evidence="10 11">
    <name type="scientific">Fredinandcohnia salidurans</name>
    <dbReference type="NCBI Taxonomy" id="2595041"/>
    <lineage>
        <taxon>Bacteria</taxon>
        <taxon>Bacillati</taxon>
        <taxon>Bacillota</taxon>
        <taxon>Bacilli</taxon>
        <taxon>Bacillales</taxon>
        <taxon>Bacillaceae</taxon>
        <taxon>Fredinandcohnia</taxon>
    </lineage>
</organism>
<dbReference type="InterPro" id="IPR000182">
    <property type="entry name" value="GNAT_dom"/>
</dbReference>
<evidence type="ECO:0000256" key="3">
    <source>
        <dbReference type="ARBA" id="ARBA00017677"/>
    </source>
</evidence>
<dbReference type="InterPro" id="IPR024170">
    <property type="entry name" value="Aminoglycoside_N6-AcTrfrase"/>
</dbReference>
<reference evidence="11" key="1">
    <citation type="journal article" date="2019" name="Int. J. Syst. Evol. Microbiol.">
        <title>The Global Catalogue of Microorganisms (GCM) 10K type strain sequencing project: providing services to taxonomists for standard genome sequencing and annotation.</title>
        <authorList>
            <consortium name="The Broad Institute Genomics Platform"/>
            <consortium name="The Broad Institute Genome Sequencing Center for Infectious Disease"/>
            <person name="Wu L."/>
            <person name="Ma J."/>
        </authorList>
    </citation>
    <scope>NUCLEOTIDE SEQUENCE [LARGE SCALE GENOMIC DNA]</scope>
    <source>
        <strain evidence="11">CCUG 15531</strain>
    </source>
</reference>
<evidence type="ECO:0000256" key="4">
    <source>
        <dbReference type="ARBA" id="ARBA00022679"/>
    </source>
</evidence>
<gene>
    <name evidence="10" type="primary">aac(6')</name>
    <name evidence="10" type="ORF">ACFSFW_18400</name>
</gene>